<dbReference type="AlphaFoldDB" id="A0A3L6SU13"/>
<name>A0A3L6SU13_PANMI</name>
<accession>A0A3L6SU13</accession>
<dbReference type="Proteomes" id="UP000275267">
    <property type="component" value="Unassembled WGS sequence"/>
</dbReference>
<dbReference type="OrthoDB" id="686604at2759"/>
<keyword evidence="2" id="KW-1185">Reference proteome</keyword>
<reference evidence="2" key="1">
    <citation type="journal article" date="2019" name="Nat. Commun.">
        <title>The genome of broomcorn millet.</title>
        <authorList>
            <person name="Zou C."/>
            <person name="Miki D."/>
            <person name="Li D."/>
            <person name="Tang Q."/>
            <person name="Xiao L."/>
            <person name="Rajput S."/>
            <person name="Deng P."/>
            <person name="Jia W."/>
            <person name="Huang R."/>
            <person name="Zhang M."/>
            <person name="Sun Y."/>
            <person name="Hu J."/>
            <person name="Fu X."/>
            <person name="Schnable P.S."/>
            <person name="Li F."/>
            <person name="Zhang H."/>
            <person name="Feng B."/>
            <person name="Zhu X."/>
            <person name="Liu R."/>
            <person name="Schnable J.C."/>
            <person name="Zhu J.-K."/>
            <person name="Zhang H."/>
        </authorList>
    </citation>
    <scope>NUCLEOTIDE SEQUENCE [LARGE SCALE GENOMIC DNA]</scope>
</reference>
<comment type="caution">
    <text evidence="1">The sequence shown here is derived from an EMBL/GenBank/DDBJ whole genome shotgun (WGS) entry which is preliminary data.</text>
</comment>
<gene>
    <name evidence="1" type="ORF">C2845_PM05G26100</name>
</gene>
<evidence type="ECO:0008006" key="3">
    <source>
        <dbReference type="Google" id="ProtNLM"/>
    </source>
</evidence>
<evidence type="ECO:0000313" key="1">
    <source>
        <dbReference type="EMBL" id="RLN27797.1"/>
    </source>
</evidence>
<proteinExistence type="predicted"/>
<dbReference type="EMBL" id="PQIB02000003">
    <property type="protein sequence ID" value="RLN27797.1"/>
    <property type="molecule type" value="Genomic_DNA"/>
</dbReference>
<protein>
    <recommendedName>
        <fullName evidence="3">RNase H type-1 domain-containing protein</fullName>
    </recommendedName>
</protein>
<evidence type="ECO:0000313" key="2">
    <source>
        <dbReference type="Proteomes" id="UP000275267"/>
    </source>
</evidence>
<sequence length="64" mass="7521">MEDVLEIGNELPEWMIVHAKRERNSVAHELAHLARRTRHSMVWRFAASRCVEQTIARNCNSFSE</sequence>
<organism evidence="1 2">
    <name type="scientific">Panicum miliaceum</name>
    <name type="common">Proso millet</name>
    <name type="synonym">Broomcorn millet</name>
    <dbReference type="NCBI Taxonomy" id="4540"/>
    <lineage>
        <taxon>Eukaryota</taxon>
        <taxon>Viridiplantae</taxon>
        <taxon>Streptophyta</taxon>
        <taxon>Embryophyta</taxon>
        <taxon>Tracheophyta</taxon>
        <taxon>Spermatophyta</taxon>
        <taxon>Magnoliopsida</taxon>
        <taxon>Liliopsida</taxon>
        <taxon>Poales</taxon>
        <taxon>Poaceae</taxon>
        <taxon>PACMAD clade</taxon>
        <taxon>Panicoideae</taxon>
        <taxon>Panicodae</taxon>
        <taxon>Paniceae</taxon>
        <taxon>Panicinae</taxon>
        <taxon>Panicum</taxon>
        <taxon>Panicum sect. Panicum</taxon>
    </lineage>
</organism>